<evidence type="ECO:0000256" key="7">
    <source>
        <dbReference type="ARBA" id="ARBA00023054"/>
    </source>
</evidence>
<comment type="function">
    <text evidence="10">Component of the PAN1 actin cytoskeleton-regulatory complex required for the internalization of endosomes during actin-coupled endocytosis. The complex links the site of endocytosis to the cell membrane-associated actin cytoskeleton. Mediates uptake of external molecules and vacuolar degradation of plasma membrane proteins. Plays a role in the proper organization of the cell membrane-associated actin cytoskeleton and promotes its destabilization.</text>
</comment>
<evidence type="ECO:0000256" key="2">
    <source>
        <dbReference type="ARBA" id="ARBA00004134"/>
    </source>
</evidence>
<organism evidence="15 16">
    <name type="scientific">Polychaeton citri CBS 116435</name>
    <dbReference type="NCBI Taxonomy" id="1314669"/>
    <lineage>
        <taxon>Eukaryota</taxon>
        <taxon>Fungi</taxon>
        <taxon>Dikarya</taxon>
        <taxon>Ascomycota</taxon>
        <taxon>Pezizomycotina</taxon>
        <taxon>Dothideomycetes</taxon>
        <taxon>Dothideomycetidae</taxon>
        <taxon>Capnodiales</taxon>
        <taxon>Capnodiaceae</taxon>
        <taxon>Polychaeton</taxon>
    </lineage>
</organism>
<dbReference type="GO" id="GO:0006897">
    <property type="term" value="P:endocytosis"/>
    <property type="evidence" value="ECO:0007669"/>
    <property type="project" value="UniProtKB-KW"/>
</dbReference>
<dbReference type="InterPro" id="IPR011992">
    <property type="entry name" value="EF-hand-dom_pair"/>
</dbReference>
<dbReference type="InterPro" id="IPR002048">
    <property type="entry name" value="EF_hand_dom"/>
</dbReference>
<dbReference type="CDD" id="cd00052">
    <property type="entry name" value="EH"/>
    <property type="match status" value="3"/>
</dbReference>
<dbReference type="PROSITE" id="PS50222">
    <property type="entry name" value="EF_HAND_2"/>
    <property type="match status" value="1"/>
</dbReference>
<dbReference type="EMBL" id="MU003785">
    <property type="protein sequence ID" value="KAF2722071.1"/>
    <property type="molecule type" value="Genomic_DNA"/>
</dbReference>
<dbReference type="InterPro" id="IPR000261">
    <property type="entry name" value="EH_dom"/>
</dbReference>
<comment type="caution">
    <text evidence="15">The sequence shown here is derived from an EMBL/GenBank/DDBJ whole genome shotgun (WGS) entry which is preliminary data.</text>
</comment>
<evidence type="ECO:0000256" key="11">
    <source>
        <dbReference type="SAM" id="Coils"/>
    </source>
</evidence>
<keyword evidence="7 11" id="KW-0175">Coiled coil</keyword>
<evidence type="ECO:0000256" key="6">
    <source>
        <dbReference type="ARBA" id="ARBA00022753"/>
    </source>
</evidence>
<dbReference type="GO" id="GO:0030479">
    <property type="term" value="C:actin cortical patch"/>
    <property type="evidence" value="ECO:0007669"/>
    <property type="project" value="UniProtKB-SubCell"/>
</dbReference>
<feature type="region of interest" description="Disordered" evidence="12">
    <location>
        <begin position="380"/>
        <end position="575"/>
    </location>
</feature>
<dbReference type="PANTHER" id="PTHR11216">
    <property type="entry name" value="EH DOMAIN"/>
    <property type="match status" value="1"/>
</dbReference>
<dbReference type="PANTHER" id="PTHR11216:SF170">
    <property type="entry name" value="DYNAMIN ASSOCIATED PROTEIN 160, ISOFORM D"/>
    <property type="match status" value="1"/>
</dbReference>
<evidence type="ECO:0000256" key="8">
    <source>
        <dbReference type="ARBA" id="ARBA00023203"/>
    </source>
</evidence>
<dbReference type="GO" id="GO:0010008">
    <property type="term" value="C:endosome membrane"/>
    <property type="evidence" value="ECO:0007669"/>
    <property type="project" value="UniProtKB-SubCell"/>
</dbReference>
<sequence length="702" mass="74960">MSESNNDLNHPILNLSSQEKQVFSYLFNQADKDSLGVVTGENAVTFFEPTKLDPSTLGEIWQIADTENRGLLTKPGFCMVLRLIGHVQTGKQPTAELAFMPGPLPKFDGMTLPGVGAPALSGGNSAQPSPTTGQFPATALQPQLSGQGPIRVPPLDPQKAQQYTGLFERSGAQDGMLDGVTAKSIFERAGLPNEVLGKIWALSDRGQRGALDQTEFIVAMHLLTSMKTRAMTALPSTLPAGLYDAAARRGAPPAGPRQPPSRSGIPPQYTGSIARTQSPLTARPVGFGTPPPPMSAQTTGPQWLIVPAEKAKYDQFFLGVDKQGRGVVTGEQAVAFFSDSGLPEDTLASIWDLADIKSSGELTRDEFAVAMYLIRQQRTQNPPPLPAFLPPALVPPSLRKQQLPTQQQSAQPSTAPVFDNANNTSNISKSAADDLFGLDEPAQPSGQQPLQPQSTGASAQGASRDPFQSSQPQSPSSPQRFQPQPQQTGAGSMFKPFIPTSLFGASLQQQNTGGSQGSASGQARNVSAPLPPQSTGQQQTSSAAAQAQKSGFGGDDLLGDNETQAAESSKITGDTTELANMSSQIGNLRGQMEATQSKKQATQADLNATNAQKRDLELRLQQFRGQYETEVRTAKELETQLASSRESTKKLGQELAMLEGTYQDLSSRHQTITGQLQTDQQENASLKQKISQLNPYRHTTCN</sequence>
<feature type="coiled-coil region" evidence="11">
    <location>
        <begin position="578"/>
        <end position="654"/>
    </location>
</feature>
<feature type="region of interest" description="Disordered" evidence="12">
    <location>
        <begin position="678"/>
        <end position="702"/>
    </location>
</feature>
<feature type="region of interest" description="Disordered" evidence="12">
    <location>
        <begin position="247"/>
        <end position="272"/>
    </location>
</feature>
<evidence type="ECO:0000256" key="1">
    <source>
        <dbReference type="ARBA" id="ARBA00004125"/>
    </source>
</evidence>
<feature type="compositionally biased region" description="Polar residues" evidence="12">
    <location>
        <begin position="122"/>
        <end position="137"/>
    </location>
</feature>
<dbReference type="Pfam" id="PF12763">
    <property type="entry name" value="EH"/>
    <property type="match status" value="3"/>
</dbReference>
<name>A0A9P4UR05_9PEZI</name>
<feature type="compositionally biased region" description="Low complexity" evidence="12">
    <location>
        <begin position="395"/>
        <end position="415"/>
    </location>
</feature>
<dbReference type="GO" id="GO:0016197">
    <property type="term" value="P:endosomal transport"/>
    <property type="evidence" value="ECO:0007669"/>
    <property type="project" value="TreeGrafter"/>
</dbReference>
<gene>
    <name evidence="15" type="ORF">K431DRAFT_59643</name>
</gene>
<dbReference type="Gene3D" id="1.10.238.10">
    <property type="entry name" value="EF-hand"/>
    <property type="match status" value="3"/>
</dbReference>
<evidence type="ECO:0000256" key="3">
    <source>
        <dbReference type="ARBA" id="ARBA00004413"/>
    </source>
</evidence>
<feature type="compositionally biased region" description="Low complexity" evidence="12">
    <location>
        <begin position="506"/>
        <end position="522"/>
    </location>
</feature>
<reference evidence="15" key="1">
    <citation type="journal article" date="2020" name="Stud. Mycol.">
        <title>101 Dothideomycetes genomes: a test case for predicting lifestyles and emergence of pathogens.</title>
        <authorList>
            <person name="Haridas S."/>
            <person name="Albert R."/>
            <person name="Binder M."/>
            <person name="Bloem J."/>
            <person name="Labutti K."/>
            <person name="Salamov A."/>
            <person name="Andreopoulos B."/>
            <person name="Baker S."/>
            <person name="Barry K."/>
            <person name="Bills G."/>
            <person name="Bluhm B."/>
            <person name="Cannon C."/>
            <person name="Castanera R."/>
            <person name="Culley D."/>
            <person name="Daum C."/>
            <person name="Ezra D."/>
            <person name="Gonzalez J."/>
            <person name="Henrissat B."/>
            <person name="Kuo A."/>
            <person name="Liang C."/>
            <person name="Lipzen A."/>
            <person name="Lutzoni F."/>
            <person name="Magnuson J."/>
            <person name="Mondo S."/>
            <person name="Nolan M."/>
            <person name="Ohm R."/>
            <person name="Pangilinan J."/>
            <person name="Park H.-J."/>
            <person name="Ramirez L."/>
            <person name="Alfaro M."/>
            <person name="Sun H."/>
            <person name="Tritt A."/>
            <person name="Yoshinaga Y."/>
            <person name="Zwiers L.-H."/>
            <person name="Turgeon B."/>
            <person name="Goodwin S."/>
            <person name="Spatafora J."/>
            <person name="Crous P."/>
            <person name="Grigoriev I."/>
        </authorList>
    </citation>
    <scope>NUCLEOTIDE SEQUENCE</scope>
    <source>
        <strain evidence="15">CBS 116435</strain>
    </source>
</reference>
<dbReference type="AlphaFoldDB" id="A0A9P4UR05"/>
<comment type="subunit">
    <text evidence="4">Component of the PAN1 actin cytoskeleton-regulatory complex.</text>
</comment>
<evidence type="ECO:0000259" key="13">
    <source>
        <dbReference type="PROSITE" id="PS50031"/>
    </source>
</evidence>
<accession>A0A9P4UR05</accession>
<evidence type="ECO:0000256" key="9">
    <source>
        <dbReference type="ARBA" id="ARBA00023212"/>
    </source>
</evidence>
<feature type="region of interest" description="Disordered" evidence="12">
    <location>
        <begin position="280"/>
        <end position="299"/>
    </location>
</feature>
<evidence type="ECO:0000256" key="4">
    <source>
        <dbReference type="ARBA" id="ARBA00011159"/>
    </source>
</evidence>
<feature type="domain" description="EH" evidence="13">
    <location>
        <begin position="159"/>
        <end position="249"/>
    </location>
</feature>
<proteinExistence type="predicted"/>
<feature type="domain" description="EF-hand" evidence="14">
    <location>
        <begin position="342"/>
        <end position="377"/>
    </location>
</feature>
<dbReference type="SMART" id="SM00027">
    <property type="entry name" value="EH"/>
    <property type="match status" value="3"/>
</dbReference>
<keyword evidence="6" id="KW-0967">Endosome</keyword>
<feature type="compositionally biased region" description="Low complexity" evidence="12">
    <location>
        <begin position="533"/>
        <end position="550"/>
    </location>
</feature>
<feature type="compositionally biased region" description="Low complexity" evidence="12">
    <location>
        <begin position="463"/>
        <end position="487"/>
    </location>
</feature>
<feature type="domain" description="EH" evidence="13">
    <location>
        <begin position="309"/>
        <end position="400"/>
    </location>
</feature>
<dbReference type="GO" id="GO:0005886">
    <property type="term" value="C:plasma membrane"/>
    <property type="evidence" value="ECO:0007669"/>
    <property type="project" value="UniProtKB-SubCell"/>
</dbReference>
<feature type="compositionally biased region" description="Polar residues" evidence="12">
    <location>
        <begin position="420"/>
        <end position="429"/>
    </location>
</feature>
<dbReference type="SUPFAM" id="SSF47473">
    <property type="entry name" value="EF-hand"/>
    <property type="match status" value="3"/>
</dbReference>
<dbReference type="OrthoDB" id="524326at2759"/>
<evidence type="ECO:0000256" key="5">
    <source>
        <dbReference type="ARBA" id="ARBA00022583"/>
    </source>
</evidence>
<dbReference type="Gene3D" id="1.10.287.1490">
    <property type="match status" value="1"/>
</dbReference>
<evidence type="ECO:0000313" key="15">
    <source>
        <dbReference type="EMBL" id="KAF2722071.1"/>
    </source>
</evidence>
<comment type="subcellular location">
    <subcellularLocation>
        <location evidence="3">Cell membrane</location>
        <topology evidence="3">Peripheral membrane protein</topology>
        <orientation evidence="3">Cytoplasmic side</orientation>
    </subcellularLocation>
    <subcellularLocation>
        <location evidence="2">Cytoplasm</location>
        <location evidence="2">Cytoskeleton</location>
        <location evidence="2">Actin patch</location>
    </subcellularLocation>
    <subcellularLocation>
        <location evidence="1">Endosome membrane</location>
        <topology evidence="1">Peripheral membrane protein</topology>
        <orientation evidence="1">Cytoplasmic side</orientation>
    </subcellularLocation>
</comment>
<dbReference type="GO" id="GO:0003779">
    <property type="term" value="F:actin binding"/>
    <property type="evidence" value="ECO:0007669"/>
    <property type="project" value="UniProtKB-KW"/>
</dbReference>
<keyword evidence="5" id="KW-0254">Endocytosis</keyword>
<feature type="compositionally biased region" description="Pro residues" evidence="12">
    <location>
        <begin position="381"/>
        <end position="394"/>
    </location>
</feature>
<evidence type="ECO:0000256" key="12">
    <source>
        <dbReference type="SAM" id="MobiDB-lite"/>
    </source>
</evidence>
<keyword evidence="9" id="KW-0206">Cytoskeleton</keyword>
<feature type="compositionally biased region" description="Low complexity" evidence="12">
    <location>
        <begin position="441"/>
        <end position="453"/>
    </location>
</feature>
<evidence type="ECO:0000259" key="14">
    <source>
        <dbReference type="PROSITE" id="PS50222"/>
    </source>
</evidence>
<dbReference type="GO" id="GO:0005509">
    <property type="term" value="F:calcium ion binding"/>
    <property type="evidence" value="ECO:0007669"/>
    <property type="project" value="InterPro"/>
</dbReference>
<feature type="domain" description="EH" evidence="13">
    <location>
        <begin position="19"/>
        <end position="105"/>
    </location>
</feature>
<dbReference type="PROSITE" id="PS50031">
    <property type="entry name" value="EH"/>
    <property type="match status" value="3"/>
</dbReference>
<evidence type="ECO:0000313" key="16">
    <source>
        <dbReference type="Proteomes" id="UP000799441"/>
    </source>
</evidence>
<feature type="compositionally biased region" description="Polar residues" evidence="12">
    <location>
        <begin position="561"/>
        <end position="575"/>
    </location>
</feature>
<dbReference type="Proteomes" id="UP000799441">
    <property type="component" value="Unassembled WGS sequence"/>
</dbReference>
<protein>
    <submittedName>
        <fullName evidence="15">EF-hand</fullName>
    </submittedName>
</protein>
<keyword evidence="8" id="KW-0009">Actin-binding</keyword>
<feature type="region of interest" description="Disordered" evidence="12">
    <location>
        <begin position="118"/>
        <end position="137"/>
    </location>
</feature>
<keyword evidence="16" id="KW-1185">Reference proteome</keyword>
<dbReference type="SMART" id="SM00054">
    <property type="entry name" value="EFh"/>
    <property type="match status" value="3"/>
</dbReference>
<keyword evidence="9" id="KW-0963">Cytoplasm</keyword>
<evidence type="ECO:0000256" key="10">
    <source>
        <dbReference type="ARBA" id="ARBA00025194"/>
    </source>
</evidence>